<organism evidence="3 4">
    <name type="scientific">Biomphalaria pfeifferi</name>
    <name type="common">Bloodfluke planorb</name>
    <name type="synonym">Freshwater snail</name>
    <dbReference type="NCBI Taxonomy" id="112525"/>
    <lineage>
        <taxon>Eukaryota</taxon>
        <taxon>Metazoa</taxon>
        <taxon>Spiralia</taxon>
        <taxon>Lophotrochozoa</taxon>
        <taxon>Mollusca</taxon>
        <taxon>Gastropoda</taxon>
        <taxon>Heterobranchia</taxon>
        <taxon>Euthyneura</taxon>
        <taxon>Panpulmonata</taxon>
        <taxon>Hygrophila</taxon>
        <taxon>Lymnaeoidea</taxon>
        <taxon>Planorbidae</taxon>
        <taxon>Biomphalaria</taxon>
    </lineage>
</organism>
<feature type="region of interest" description="Disordered" evidence="2">
    <location>
        <begin position="27"/>
        <end position="51"/>
    </location>
</feature>
<evidence type="ECO:0000313" key="4">
    <source>
        <dbReference type="Proteomes" id="UP001233172"/>
    </source>
</evidence>
<name>A0AAD8FBQ1_BIOPF</name>
<dbReference type="AlphaFoldDB" id="A0AAD8FBQ1"/>
<feature type="compositionally biased region" description="Basic and acidic residues" evidence="2">
    <location>
        <begin position="42"/>
        <end position="51"/>
    </location>
</feature>
<protein>
    <submittedName>
        <fullName evidence="3">Uncharacterized protein</fullName>
    </submittedName>
</protein>
<sequence>MSGLRRSRPDEQDVILQKLHDIKISHTERLSSSSIEGNSSMKETKDDPRSLSLLKKETSSGNFLSEPQKLRCASSSELYSDSVLSSSVHNVLMEYSTIKTQETLPTLMLPEGSLLLSSPGITNKSINVDQRPGHSSKMPLLSPPGLTKRYRSGSEPGISHTLQAADNKEMVSGLNKKWHDLYSVLEVMKQEPFDVDKYLQTVSLDLKENTYDNKKQSEHDVEALHADIVKLKESLQKLETEVKHVKSERDCALNYICEFKSTNQTAMDERQDNLGISHYYEEGIEGLRASDVTKEQVLEVMGHLVKEFKGQKSYLDRLLLVVITRAPWMLEEVDEAEMLRRSDSDDDYTDDEVWC</sequence>
<keyword evidence="1" id="KW-0175">Coiled coil</keyword>
<evidence type="ECO:0000313" key="3">
    <source>
        <dbReference type="EMBL" id="KAK0057274.1"/>
    </source>
</evidence>
<evidence type="ECO:0000256" key="1">
    <source>
        <dbReference type="SAM" id="Coils"/>
    </source>
</evidence>
<dbReference type="EMBL" id="JASAOG010000056">
    <property type="protein sequence ID" value="KAK0057274.1"/>
    <property type="molecule type" value="Genomic_DNA"/>
</dbReference>
<feature type="coiled-coil region" evidence="1">
    <location>
        <begin position="214"/>
        <end position="248"/>
    </location>
</feature>
<evidence type="ECO:0000256" key="2">
    <source>
        <dbReference type="SAM" id="MobiDB-lite"/>
    </source>
</evidence>
<gene>
    <name evidence="3" type="ORF">Bpfe_013367</name>
</gene>
<reference evidence="3" key="2">
    <citation type="submission" date="2023-04" db="EMBL/GenBank/DDBJ databases">
        <authorList>
            <person name="Bu L."/>
            <person name="Lu L."/>
            <person name="Laidemitt M.R."/>
            <person name="Zhang S.M."/>
            <person name="Mutuku M."/>
            <person name="Mkoji G."/>
            <person name="Steinauer M."/>
            <person name="Loker E.S."/>
        </authorList>
    </citation>
    <scope>NUCLEOTIDE SEQUENCE</scope>
    <source>
        <strain evidence="3">KasaAsao</strain>
        <tissue evidence="3">Whole Snail</tissue>
    </source>
</reference>
<reference evidence="3" key="1">
    <citation type="journal article" date="2023" name="PLoS Negl. Trop. Dis.">
        <title>A genome sequence for Biomphalaria pfeifferi, the major vector snail for the human-infecting parasite Schistosoma mansoni.</title>
        <authorList>
            <person name="Bu L."/>
            <person name="Lu L."/>
            <person name="Laidemitt M.R."/>
            <person name="Zhang S.M."/>
            <person name="Mutuku M."/>
            <person name="Mkoji G."/>
            <person name="Steinauer M."/>
            <person name="Loker E.S."/>
        </authorList>
    </citation>
    <scope>NUCLEOTIDE SEQUENCE</scope>
    <source>
        <strain evidence="3">KasaAsao</strain>
    </source>
</reference>
<comment type="caution">
    <text evidence="3">The sequence shown here is derived from an EMBL/GenBank/DDBJ whole genome shotgun (WGS) entry which is preliminary data.</text>
</comment>
<keyword evidence="4" id="KW-1185">Reference proteome</keyword>
<proteinExistence type="predicted"/>
<dbReference type="Proteomes" id="UP001233172">
    <property type="component" value="Unassembled WGS sequence"/>
</dbReference>
<accession>A0AAD8FBQ1</accession>
<feature type="compositionally biased region" description="Polar residues" evidence="2">
    <location>
        <begin position="30"/>
        <end position="41"/>
    </location>
</feature>